<evidence type="ECO:0000313" key="2">
    <source>
        <dbReference type="EMBL" id="GJM64688.1"/>
    </source>
</evidence>
<feature type="chain" id="PRO_5043016234" description="Lipoprotein" evidence="1">
    <location>
        <begin position="22"/>
        <end position="155"/>
    </location>
</feature>
<dbReference type="Proteomes" id="UP001310022">
    <property type="component" value="Unassembled WGS sequence"/>
</dbReference>
<name>A0AAN4W3M5_9BACT</name>
<evidence type="ECO:0008006" key="4">
    <source>
        <dbReference type="Google" id="ProtNLM"/>
    </source>
</evidence>
<reference evidence="2 3" key="1">
    <citation type="submission" date="2021-12" db="EMBL/GenBank/DDBJ databases">
        <title>Genome sequencing of bacteria with rrn-lacking chromosome and rrn-plasmid.</title>
        <authorList>
            <person name="Anda M."/>
            <person name="Iwasaki W."/>
        </authorList>
    </citation>
    <scope>NUCLEOTIDE SEQUENCE [LARGE SCALE GENOMIC DNA]</scope>
    <source>
        <strain evidence="2 3">NBRC 15940</strain>
    </source>
</reference>
<dbReference type="RefSeq" id="WP_338239753.1">
    <property type="nucleotide sequence ID" value="NZ_BQKE01000006.1"/>
</dbReference>
<dbReference type="AlphaFoldDB" id="A0AAN4W3M5"/>
<comment type="caution">
    <text evidence="2">The sequence shown here is derived from an EMBL/GenBank/DDBJ whole genome shotgun (WGS) entry which is preliminary data.</text>
</comment>
<dbReference type="PROSITE" id="PS51257">
    <property type="entry name" value="PROKAR_LIPOPROTEIN"/>
    <property type="match status" value="1"/>
</dbReference>
<gene>
    <name evidence="2" type="ORF">PEDI_52400</name>
</gene>
<evidence type="ECO:0000256" key="1">
    <source>
        <dbReference type="SAM" id="SignalP"/>
    </source>
</evidence>
<sequence>MKKLALFFAISALLFSCGGNGQDPTPEGNNDEYITAFSLMVDGDPSKEFNENMEIEVISGAYNYVSTENTISTPYINRAAPFTIPFQDFKEIILSSSKLKEWKFKIRIPKSTEVQTEQNLRLSYFCGSEITSDIIINEEIIISPDELPWSKTITF</sequence>
<proteinExistence type="predicted"/>
<keyword evidence="3" id="KW-1185">Reference proteome</keyword>
<protein>
    <recommendedName>
        <fullName evidence="4">Lipoprotein</fullName>
    </recommendedName>
</protein>
<dbReference type="EMBL" id="BQKE01000006">
    <property type="protein sequence ID" value="GJM64688.1"/>
    <property type="molecule type" value="Genomic_DNA"/>
</dbReference>
<feature type="signal peptide" evidence="1">
    <location>
        <begin position="1"/>
        <end position="21"/>
    </location>
</feature>
<organism evidence="2 3">
    <name type="scientific">Persicobacter diffluens</name>
    <dbReference type="NCBI Taxonomy" id="981"/>
    <lineage>
        <taxon>Bacteria</taxon>
        <taxon>Pseudomonadati</taxon>
        <taxon>Bacteroidota</taxon>
        <taxon>Cytophagia</taxon>
        <taxon>Cytophagales</taxon>
        <taxon>Persicobacteraceae</taxon>
        <taxon>Persicobacter</taxon>
    </lineage>
</organism>
<keyword evidence="1" id="KW-0732">Signal</keyword>
<evidence type="ECO:0000313" key="3">
    <source>
        <dbReference type="Proteomes" id="UP001310022"/>
    </source>
</evidence>
<accession>A0AAN4W3M5</accession>